<dbReference type="InterPro" id="IPR029337">
    <property type="entry name" value="INSYN2"/>
</dbReference>
<reference evidence="1 2" key="1">
    <citation type="submission" date="2019-03" db="EMBL/GenBank/DDBJ databases">
        <title>First draft genome of Liparis tanakae, snailfish: a comprehensive survey of snailfish specific genes.</title>
        <authorList>
            <person name="Kim W."/>
            <person name="Song I."/>
            <person name="Jeong J.-H."/>
            <person name="Kim D."/>
            <person name="Kim S."/>
            <person name="Ryu S."/>
            <person name="Song J.Y."/>
            <person name="Lee S.K."/>
        </authorList>
    </citation>
    <scope>NUCLEOTIDE SEQUENCE [LARGE SCALE GENOMIC DNA]</scope>
    <source>
        <tissue evidence="1">Muscle</tissue>
    </source>
</reference>
<proteinExistence type="predicted"/>
<keyword evidence="2" id="KW-1185">Reference proteome</keyword>
<accession>A0A4Z2JAH3</accession>
<dbReference type="EMBL" id="SRLO01000013">
    <property type="protein sequence ID" value="TNN86733.1"/>
    <property type="molecule type" value="Genomic_DNA"/>
</dbReference>
<protein>
    <submittedName>
        <fullName evidence="1">Protein FAM196B</fullName>
    </submittedName>
</protein>
<dbReference type="OrthoDB" id="8924994at2759"/>
<evidence type="ECO:0000313" key="2">
    <source>
        <dbReference type="Proteomes" id="UP000314294"/>
    </source>
</evidence>
<dbReference type="Pfam" id="PF15265">
    <property type="entry name" value="FAM196"/>
    <property type="match status" value="1"/>
</dbReference>
<dbReference type="Proteomes" id="UP000314294">
    <property type="component" value="Unassembled WGS sequence"/>
</dbReference>
<organism evidence="1 2">
    <name type="scientific">Liparis tanakae</name>
    <name type="common">Tanaka's snailfish</name>
    <dbReference type="NCBI Taxonomy" id="230148"/>
    <lineage>
        <taxon>Eukaryota</taxon>
        <taxon>Metazoa</taxon>
        <taxon>Chordata</taxon>
        <taxon>Craniata</taxon>
        <taxon>Vertebrata</taxon>
        <taxon>Euteleostomi</taxon>
        <taxon>Actinopterygii</taxon>
        <taxon>Neopterygii</taxon>
        <taxon>Teleostei</taxon>
        <taxon>Neoteleostei</taxon>
        <taxon>Acanthomorphata</taxon>
        <taxon>Eupercaria</taxon>
        <taxon>Perciformes</taxon>
        <taxon>Cottioidei</taxon>
        <taxon>Cottales</taxon>
        <taxon>Liparidae</taxon>
        <taxon>Liparis</taxon>
    </lineage>
</organism>
<comment type="caution">
    <text evidence="1">The sequence shown here is derived from an EMBL/GenBank/DDBJ whole genome shotgun (WGS) entry which is preliminary data.</text>
</comment>
<dbReference type="PANTHER" id="PTHR28682:SF2">
    <property type="entry name" value="PROTEIN INSYN2B"/>
    <property type="match status" value="1"/>
</dbReference>
<dbReference type="PANTHER" id="PTHR28682">
    <property type="entry name" value="INHIBITORY SYNAPTIC FACTOR 2A-RELATED"/>
    <property type="match status" value="1"/>
</dbReference>
<gene>
    <name evidence="1" type="primary">Fam196b</name>
    <name evidence="1" type="ORF">EYF80_002916</name>
</gene>
<sequence length="255" mass="28628">MHTASLPHLRCCEVDAIVRPDLESSPARPQSCPENSSQAHSHPAAAALLLPPSPQCRKSAVLQQRLETVEASLAANKDRITTLLNIIHDLETCHTPTGSRRCYKTGQDLRNCSTCQKTACIVYSVEYDFRQQERRFLEVWNHAAKGNEAYSTPLSQPLNFSLLRNVVIKNLTKSKVTFYLLRYATRRDGVTCCCGEHLAGSERDVLPLIEEASRDQLGALEPEEPYMAREPDVKYLKGALQGKRSLQLRHCGKKR</sequence>
<dbReference type="AlphaFoldDB" id="A0A4Z2JAH3"/>
<evidence type="ECO:0000313" key="1">
    <source>
        <dbReference type="EMBL" id="TNN86733.1"/>
    </source>
</evidence>
<name>A0A4Z2JAH3_9TELE</name>